<dbReference type="GO" id="GO:0016740">
    <property type="term" value="F:transferase activity"/>
    <property type="evidence" value="ECO:0007669"/>
    <property type="project" value="UniProtKB-KW"/>
</dbReference>
<sequence length="238" mass="26970">MNALIFAAGLGTRLGNLTQNKPKALVKVAGKTMLLHAIEKLRETGVKHIVINVHHHAQLVKDYVATLRFPNIQLLISDESDQLLETGGGLLKAAPLFSPDHPIIMYNADVLTGANLKQMITYHRKKKGIATLMVKDRDTARYFLFDDDMRLSGWKNVSTQEKQITRKTNGHTNLAFSGIHIVEPDIIPLLGDLRKFSITQGYLKLSTHHAIYGWKDWNEYWFDIGTPEKLQTANKYFH</sequence>
<evidence type="ECO:0000259" key="1">
    <source>
        <dbReference type="Pfam" id="PF00483"/>
    </source>
</evidence>
<dbReference type="AlphaFoldDB" id="A0A521B1S2"/>
<feature type="domain" description="Nucleotidyl transferase" evidence="1">
    <location>
        <begin position="3"/>
        <end position="235"/>
    </location>
</feature>
<protein>
    <submittedName>
        <fullName evidence="2">Nucleotidyl transferase</fullName>
    </submittedName>
</protein>
<dbReference type="EMBL" id="FXTB01000001">
    <property type="protein sequence ID" value="SMO41028.1"/>
    <property type="molecule type" value="Genomic_DNA"/>
</dbReference>
<evidence type="ECO:0000313" key="2">
    <source>
        <dbReference type="EMBL" id="SMO41028.1"/>
    </source>
</evidence>
<gene>
    <name evidence="2" type="ORF">SAMN06265379_101597</name>
</gene>
<dbReference type="Gene3D" id="3.90.550.10">
    <property type="entry name" value="Spore Coat Polysaccharide Biosynthesis Protein SpsA, Chain A"/>
    <property type="match status" value="1"/>
</dbReference>
<dbReference type="RefSeq" id="WP_142531949.1">
    <property type="nucleotide sequence ID" value="NZ_FXTB01000001.1"/>
</dbReference>
<dbReference type="InterPro" id="IPR050486">
    <property type="entry name" value="Mannose-1P_guanyltransferase"/>
</dbReference>
<reference evidence="2 3" key="1">
    <citation type="submission" date="2017-05" db="EMBL/GenBank/DDBJ databases">
        <authorList>
            <person name="Varghese N."/>
            <person name="Submissions S."/>
        </authorList>
    </citation>
    <scope>NUCLEOTIDE SEQUENCE [LARGE SCALE GENOMIC DNA]</scope>
    <source>
        <strain evidence="2 3">DSM 27040</strain>
    </source>
</reference>
<evidence type="ECO:0000313" key="3">
    <source>
        <dbReference type="Proteomes" id="UP000319040"/>
    </source>
</evidence>
<dbReference type="Pfam" id="PF00483">
    <property type="entry name" value="NTP_transferase"/>
    <property type="match status" value="1"/>
</dbReference>
<organism evidence="2 3">
    <name type="scientific">Saccharicrinis carchari</name>
    <dbReference type="NCBI Taxonomy" id="1168039"/>
    <lineage>
        <taxon>Bacteria</taxon>
        <taxon>Pseudomonadati</taxon>
        <taxon>Bacteroidota</taxon>
        <taxon>Bacteroidia</taxon>
        <taxon>Marinilabiliales</taxon>
        <taxon>Marinilabiliaceae</taxon>
        <taxon>Saccharicrinis</taxon>
    </lineage>
</organism>
<dbReference type="Proteomes" id="UP000319040">
    <property type="component" value="Unassembled WGS sequence"/>
</dbReference>
<keyword evidence="2" id="KW-0808">Transferase</keyword>
<keyword evidence="3" id="KW-1185">Reference proteome</keyword>
<dbReference type="PANTHER" id="PTHR22572">
    <property type="entry name" value="SUGAR-1-PHOSPHATE GUANYL TRANSFERASE"/>
    <property type="match status" value="1"/>
</dbReference>
<dbReference type="SUPFAM" id="SSF53448">
    <property type="entry name" value="Nucleotide-diphospho-sugar transferases"/>
    <property type="match status" value="1"/>
</dbReference>
<name>A0A521B1S2_SACCC</name>
<dbReference type="InterPro" id="IPR029044">
    <property type="entry name" value="Nucleotide-diphossugar_trans"/>
</dbReference>
<accession>A0A521B1S2</accession>
<proteinExistence type="predicted"/>
<dbReference type="InterPro" id="IPR005835">
    <property type="entry name" value="NTP_transferase_dom"/>
</dbReference>
<dbReference type="OrthoDB" id="9813880at2"/>